<evidence type="ECO:0000256" key="6">
    <source>
        <dbReference type="SAM" id="Phobius"/>
    </source>
</evidence>
<feature type="transmembrane region" description="Helical" evidence="6">
    <location>
        <begin position="296"/>
        <end position="318"/>
    </location>
</feature>
<dbReference type="InterPro" id="IPR002797">
    <property type="entry name" value="Polysacc_synth"/>
</dbReference>
<dbReference type="EMBL" id="JBBDGL010000001">
    <property type="protein sequence ID" value="MEJ1154499.1"/>
    <property type="molecule type" value="Genomic_DNA"/>
</dbReference>
<evidence type="ECO:0000256" key="4">
    <source>
        <dbReference type="ARBA" id="ARBA00022989"/>
    </source>
</evidence>
<feature type="transmembrane region" description="Helical" evidence="6">
    <location>
        <begin position="368"/>
        <end position="386"/>
    </location>
</feature>
<dbReference type="PANTHER" id="PTHR30250">
    <property type="entry name" value="PST FAMILY PREDICTED COLANIC ACID TRANSPORTER"/>
    <property type="match status" value="1"/>
</dbReference>
<keyword evidence="5 6" id="KW-0472">Membrane</keyword>
<feature type="transmembrane region" description="Helical" evidence="6">
    <location>
        <begin position="188"/>
        <end position="209"/>
    </location>
</feature>
<feature type="transmembrane region" description="Helical" evidence="6">
    <location>
        <begin position="258"/>
        <end position="284"/>
    </location>
</feature>
<keyword evidence="4 6" id="KW-1133">Transmembrane helix</keyword>
<reference evidence="7 8" key="1">
    <citation type="submission" date="2024-02" db="EMBL/GenBank/DDBJ databases">
        <authorList>
            <person name="Saticioglu I.B."/>
        </authorList>
    </citation>
    <scope>NUCLEOTIDE SEQUENCE [LARGE SCALE GENOMIC DNA]</scope>
    <source>
        <strain evidence="7 8">Mu-86</strain>
    </source>
</reference>
<dbReference type="PANTHER" id="PTHR30250:SF26">
    <property type="entry name" value="PSMA PROTEIN"/>
    <property type="match status" value="1"/>
</dbReference>
<feature type="transmembrane region" description="Helical" evidence="6">
    <location>
        <begin position="95"/>
        <end position="114"/>
    </location>
</feature>
<evidence type="ECO:0000313" key="8">
    <source>
        <dbReference type="Proteomes" id="UP001368654"/>
    </source>
</evidence>
<evidence type="ECO:0000256" key="1">
    <source>
        <dbReference type="ARBA" id="ARBA00004651"/>
    </source>
</evidence>
<feature type="transmembrane region" description="Helical" evidence="6">
    <location>
        <begin position="392"/>
        <end position="412"/>
    </location>
</feature>
<feature type="transmembrane region" description="Helical" evidence="6">
    <location>
        <begin position="55"/>
        <end position="75"/>
    </location>
</feature>
<evidence type="ECO:0000256" key="3">
    <source>
        <dbReference type="ARBA" id="ARBA00022692"/>
    </source>
</evidence>
<keyword evidence="3 6" id="KW-0812">Transmembrane</keyword>
<name>A0ABU8LQF7_9MICO</name>
<evidence type="ECO:0000256" key="5">
    <source>
        <dbReference type="ARBA" id="ARBA00023136"/>
    </source>
</evidence>
<keyword evidence="8" id="KW-1185">Reference proteome</keyword>
<comment type="subcellular location">
    <subcellularLocation>
        <location evidence="1">Cell membrane</location>
        <topology evidence="1">Multi-pass membrane protein</topology>
    </subcellularLocation>
</comment>
<dbReference type="Pfam" id="PF01943">
    <property type="entry name" value="Polysacc_synt"/>
    <property type="match status" value="1"/>
</dbReference>
<organism evidence="7 8">
    <name type="scientific">Microbacterium marmarense</name>
    <dbReference type="NCBI Taxonomy" id="3122051"/>
    <lineage>
        <taxon>Bacteria</taxon>
        <taxon>Bacillati</taxon>
        <taxon>Actinomycetota</taxon>
        <taxon>Actinomycetes</taxon>
        <taxon>Micrococcales</taxon>
        <taxon>Microbacteriaceae</taxon>
        <taxon>Microbacterium</taxon>
    </lineage>
</organism>
<dbReference type="InterPro" id="IPR050833">
    <property type="entry name" value="Poly_Biosynth_Transport"/>
</dbReference>
<sequence>MTEPAARREGTRAIVSGATVLSIAMLLANIGNYALNIFLGRVLTPAEFSDANLMVTLMLTATAVALGLEMVTARYTSVAEATKNPGAADRVARSLRIWATAGGILVGVILIAPAQAWSELFQTESALPFIILGLGIPFYLQQSVGRGVMQGRLRFGLLASTFVIEMLTRLGVAIALVALGWGVTGATIGLSASFVVTWLSVTILARSSHREPAPAIPMREVSGYAGFVSVLLLAQMIANNSDVLIAKVALTPTDAGIYSAVALVGRAVFYLSWSIATVVFPIVARRHAGGSDSRRLLGGSIVVIAAIGLACAAGALWIGGPVLGVVLGPTYGDLSVPLAAYAIATTMFAVANLVASVFLSQGQLRQSAIVLGGAILQLILLLIWHADIAQLIVVQIIAMSVLLLVLAIDAIARSRRTSIVEERIA</sequence>
<feature type="transmembrane region" description="Helical" evidence="6">
    <location>
        <begin position="221"/>
        <end position="238"/>
    </location>
</feature>
<proteinExistence type="predicted"/>
<feature type="transmembrane region" description="Helical" evidence="6">
    <location>
        <begin position="126"/>
        <end position="145"/>
    </location>
</feature>
<comment type="caution">
    <text evidence="7">The sequence shown here is derived from an EMBL/GenBank/DDBJ whole genome shotgun (WGS) entry which is preliminary data.</text>
</comment>
<keyword evidence="2" id="KW-1003">Cell membrane</keyword>
<feature type="transmembrane region" description="Helical" evidence="6">
    <location>
        <begin position="338"/>
        <end position="359"/>
    </location>
</feature>
<feature type="transmembrane region" description="Helical" evidence="6">
    <location>
        <begin position="157"/>
        <end position="182"/>
    </location>
</feature>
<feature type="transmembrane region" description="Helical" evidence="6">
    <location>
        <begin position="12"/>
        <end position="35"/>
    </location>
</feature>
<dbReference type="Proteomes" id="UP001368654">
    <property type="component" value="Unassembled WGS sequence"/>
</dbReference>
<evidence type="ECO:0000313" key="7">
    <source>
        <dbReference type="EMBL" id="MEJ1154499.1"/>
    </source>
</evidence>
<gene>
    <name evidence="7" type="ORF">WDU96_02660</name>
</gene>
<protein>
    <submittedName>
        <fullName evidence="7">Oligosaccharide flippase family protein</fullName>
    </submittedName>
</protein>
<accession>A0ABU8LQF7</accession>
<evidence type="ECO:0000256" key="2">
    <source>
        <dbReference type="ARBA" id="ARBA00022475"/>
    </source>
</evidence>
<dbReference type="RefSeq" id="WP_337336935.1">
    <property type="nucleotide sequence ID" value="NZ_JBBDGL010000001.1"/>
</dbReference>